<dbReference type="EMBL" id="MN740561">
    <property type="protein sequence ID" value="QHU33750.1"/>
    <property type="molecule type" value="Genomic_DNA"/>
</dbReference>
<name>A0A6C0LTN5_9ZZZZ</name>
<evidence type="ECO:0000313" key="1">
    <source>
        <dbReference type="EMBL" id="QHU33750.1"/>
    </source>
</evidence>
<reference evidence="1" key="1">
    <citation type="journal article" date="2020" name="Nature">
        <title>Giant virus diversity and host interactions through global metagenomics.</title>
        <authorList>
            <person name="Schulz F."/>
            <person name="Roux S."/>
            <person name="Paez-Espino D."/>
            <person name="Jungbluth S."/>
            <person name="Walsh D.A."/>
            <person name="Denef V.J."/>
            <person name="McMahon K.D."/>
            <person name="Konstantinidis K.T."/>
            <person name="Eloe-Fadrosh E.A."/>
            <person name="Kyrpides N.C."/>
            <person name="Woyke T."/>
        </authorList>
    </citation>
    <scope>NUCLEOTIDE SEQUENCE</scope>
    <source>
        <strain evidence="1">GVMAG-S-1016704-121</strain>
    </source>
</reference>
<proteinExistence type="predicted"/>
<sequence length="149" mass="17196">MYTPYDYSIDITPMLNILGPIDSVHTPSTTPIRDKFTTKKLQPTGNGLLVLHKNSKITKSSIFPHYILLFTQTKDKAYAFYNILSHSMNVSCDVDVNVAALHLHGTRFCIRLNMIWYVYRIDMNTKEIIETKGRFDTVDELRTYLLCTV</sequence>
<dbReference type="AlphaFoldDB" id="A0A6C0LTN5"/>
<accession>A0A6C0LTN5</accession>
<protein>
    <submittedName>
        <fullName evidence="1">Uncharacterized protein</fullName>
    </submittedName>
</protein>
<organism evidence="1">
    <name type="scientific">viral metagenome</name>
    <dbReference type="NCBI Taxonomy" id="1070528"/>
    <lineage>
        <taxon>unclassified sequences</taxon>
        <taxon>metagenomes</taxon>
        <taxon>organismal metagenomes</taxon>
    </lineage>
</organism>